<proteinExistence type="predicted"/>
<dbReference type="InterPro" id="IPR009056">
    <property type="entry name" value="Cyt_c-like_dom"/>
</dbReference>
<evidence type="ECO:0000259" key="8">
    <source>
        <dbReference type="PROSITE" id="PS51007"/>
    </source>
</evidence>
<gene>
    <name evidence="9" type="ORF">GH984_03820</name>
</gene>
<evidence type="ECO:0000256" key="5">
    <source>
        <dbReference type="ARBA" id="ARBA00023004"/>
    </source>
</evidence>
<evidence type="ECO:0000256" key="4">
    <source>
        <dbReference type="ARBA" id="ARBA00022982"/>
    </source>
</evidence>
<keyword evidence="2 6" id="KW-0349">Heme</keyword>
<comment type="caution">
    <text evidence="9">The sequence shown here is derived from an EMBL/GenBank/DDBJ whole genome shotgun (WGS) entry which is preliminary data.</text>
</comment>
<dbReference type="EMBL" id="WJPP01000002">
    <property type="protein sequence ID" value="MRH77824.1"/>
    <property type="molecule type" value="Genomic_DNA"/>
</dbReference>
<evidence type="ECO:0000256" key="7">
    <source>
        <dbReference type="SAM" id="SignalP"/>
    </source>
</evidence>
<keyword evidence="1" id="KW-0813">Transport</keyword>
<evidence type="ECO:0000256" key="3">
    <source>
        <dbReference type="ARBA" id="ARBA00022723"/>
    </source>
</evidence>
<keyword evidence="3 6" id="KW-0479">Metal-binding</keyword>
<feature type="domain" description="Cytochrome c" evidence="8">
    <location>
        <begin position="12"/>
        <end position="107"/>
    </location>
</feature>
<dbReference type="InterPro" id="IPR036909">
    <property type="entry name" value="Cyt_c-like_dom_sf"/>
</dbReference>
<name>A0A6N7QYU6_9GAMM</name>
<evidence type="ECO:0000256" key="1">
    <source>
        <dbReference type="ARBA" id="ARBA00022448"/>
    </source>
</evidence>
<evidence type="ECO:0000256" key="2">
    <source>
        <dbReference type="ARBA" id="ARBA00022617"/>
    </source>
</evidence>
<dbReference type="GO" id="GO:0020037">
    <property type="term" value="F:heme binding"/>
    <property type="evidence" value="ECO:0007669"/>
    <property type="project" value="InterPro"/>
</dbReference>
<feature type="chain" id="PRO_5026753250" evidence="7">
    <location>
        <begin position="25"/>
        <end position="110"/>
    </location>
</feature>
<dbReference type="InterPro" id="IPR050597">
    <property type="entry name" value="Cytochrome_c_Oxidase_Subunit"/>
</dbReference>
<dbReference type="PANTHER" id="PTHR33751:SF9">
    <property type="entry name" value="CYTOCHROME C4"/>
    <property type="match status" value="1"/>
</dbReference>
<dbReference type="GO" id="GO:0046872">
    <property type="term" value="F:metal ion binding"/>
    <property type="evidence" value="ECO:0007669"/>
    <property type="project" value="UniProtKB-KW"/>
</dbReference>
<keyword evidence="10" id="KW-1185">Reference proteome</keyword>
<evidence type="ECO:0000256" key="6">
    <source>
        <dbReference type="PROSITE-ProRule" id="PRU00433"/>
    </source>
</evidence>
<evidence type="ECO:0000313" key="9">
    <source>
        <dbReference type="EMBL" id="MRH77824.1"/>
    </source>
</evidence>
<dbReference type="AlphaFoldDB" id="A0A6N7QYU6"/>
<dbReference type="Pfam" id="PF00034">
    <property type="entry name" value="Cytochrom_C"/>
    <property type="match status" value="1"/>
</dbReference>
<sequence length="110" mass="11874">MKRFRIAALVTVLALAGMPFLAIAEGEIEAGRIKAYTCLGCHGVDGYRNAYPSFRVPLLGGQHAAYIADALRAYQSGDRQHPTMRALAATLSEQDIQDIAAYFESAGANR</sequence>
<feature type="signal peptide" evidence="7">
    <location>
        <begin position="1"/>
        <end position="24"/>
    </location>
</feature>
<dbReference type="SUPFAM" id="SSF46626">
    <property type="entry name" value="Cytochrome c"/>
    <property type="match status" value="1"/>
</dbReference>
<dbReference type="PANTHER" id="PTHR33751">
    <property type="entry name" value="CBB3-TYPE CYTOCHROME C OXIDASE SUBUNIT FIXP"/>
    <property type="match status" value="1"/>
</dbReference>
<dbReference type="GO" id="GO:0009055">
    <property type="term" value="F:electron transfer activity"/>
    <property type="evidence" value="ECO:0007669"/>
    <property type="project" value="InterPro"/>
</dbReference>
<keyword evidence="7" id="KW-0732">Signal</keyword>
<dbReference type="Proteomes" id="UP000433788">
    <property type="component" value="Unassembled WGS sequence"/>
</dbReference>
<dbReference type="PROSITE" id="PS51007">
    <property type="entry name" value="CYTC"/>
    <property type="match status" value="1"/>
</dbReference>
<evidence type="ECO:0000313" key="10">
    <source>
        <dbReference type="Proteomes" id="UP000433788"/>
    </source>
</evidence>
<keyword evidence="5 6" id="KW-0408">Iron</keyword>
<reference evidence="9 10" key="1">
    <citation type="submission" date="2019-11" db="EMBL/GenBank/DDBJ databases">
        <authorList>
            <person name="Zhang X.Y."/>
        </authorList>
    </citation>
    <scope>NUCLEOTIDE SEQUENCE [LARGE SCALE GENOMIC DNA]</scope>
    <source>
        <strain evidence="9 10">C176</strain>
    </source>
</reference>
<keyword evidence="4" id="KW-0249">Electron transport</keyword>
<dbReference type="RefSeq" id="WP_153718889.1">
    <property type="nucleotide sequence ID" value="NZ_WJPP01000002.1"/>
</dbReference>
<dbReference type="Gene3D" id="1.10.760.10">
    <property type="entry name" value="Cytochrome c-like domain"/>
    <property type="match status" value="1"/>
</dbReference>
<accession>A0A6N7QYU6</accession>
<organism evidence="9 10">
    <name type="scientific">Spiribacter salilacus</name>
    <dbReference type="NCBI Taxonomy" id="2664894"/>
    <lineage>
        <taxon>Bacteria</taxon>
        <taxon>Pseudomonadati</taxon>
        <taxon>Pseudomonadota</taxon>
        <taxon>Gammaproteobacteria</taxon>
        <taxon>Chromatiales</taxon>
        <taxon>Ectothiorhodospiraceae</taxon>
        <taxon>Spiribacter</taxon>
    </lineage>
</organism>
<protein>
    <submittedName>
        <fullName evidence="9">C-type cytochrome</fullName>
    </submittedName>
</protein>